<gene>
    <name evidence="1" type="ordered locus">AALP_Aa5g154700</name>
</gene>
<sequence>MITSLLPSTTHSFTLLICLDRKHLFASLFPRNVGCTILLHTMSLGEARNLELQPCM</sequence>
<dbReference type="EMBL" id="CM002873">
    <property type="protein sequence ID" value="KFK34510.1"/>
    <property type="molecule type" value="Genomic_DNA"/>
</dbReference>
<dbReference type="AlphaFoldDB" id="A0A087GXA8"/>
<protein>
    <submittedName>
        <fullName evidence="1">Uncharacterized protein</fullName>
    </submittedName>
</protein>
<reference evidence="2" key="1">
    <citation type="journal article" date="2015" name="Nat. Plants">
        <title>Genome expansion of Arabis alpina linked with retrotransposition and reduced symmetric DNA methylation.</title>
        <authorList>
            <person name="Willing E.M."/>
            <person name="Rawat V."/>
            <person name="Mandakova T."/>
            <person name="Maumus F."/>
            <person name="James G.V."/>
            <person name="Nordstroem K.J."/>
            <person name="Becker C."/>
            <person name="Warthmann N."/>
            <person name="Chica C."/>
            <person name="Szarzynska B."/>
            <person name="Zytnicki M."/>
            <person name="Albani M.C."/>
            <person name="Kiefer C."/>
            <person name="Bergonzi S."/>
            <person name="Castaings L."/>
            <person name="Mateos J.L."/>
            <person name="Berns M.C."/>
            <person name="Bujdoso N."/>
            <person name="Piofczyk T."/>
            <person name="de Lorenzo L."/>
            <person name="Barrero-Sicilia C."/>
            <person name="Mateos I."/>
            <person name="Piednoel M."/>
            <person name="Hagmann J."/>
            <person name="Chen-Min-Tao R."/>
            <person name="Iglesias-Fernandez R."/>
            <person name="Schuster S.C."/>
            <person name="Alonso-Blanco C."/>
            <person name="Roudier F."/>
            <person name="Carbonero P."/>
            <person name="Paz-Ares J."/>
            <person name="Davis S.J."/>
            <person name="Pecinka A."/>
            <person name="Quesneville H."/>
            <person name="Colot V."/>
            <person name="Lysak M.A."/>
            <person name="Weigel D."/>
            <person name="Coupland G."/>
            <person name="Schneeberger K."/>
        </authorList>
    </citation>
    <scope>NUCLEOTIDE SEQUENCE [LARGE SCALE GENOMIC DNA]</scope>
    <source>
        <strain evidence="2">cv. Pajares</strain>
    </source>
</reference>
<dbReference type="Proteomes" id="UP000029120">
    <property type="component" value="Chromosome 5"/>
</dbReference>
<dbReference type="Gramene" id="KFK34510">
    <property type="protein sequence ID" value="KFK34510"/>
    <property type="gene ID" value="AALP_AA5G154700"/>
</dbReference>
<accession>A0A087GXA8</accession>
<keyword evidence="2" id="KW-1185">Reference proteome</keyword>
<proteinExistence type="predicted"/>
<evidence type="ECO:0000313" key="1">
    <source>
        <dbReference type="EMBL" id="KFK34510.1"/>
    </source>
</evidence>
<evidence type="ECO:0000313" key="2">
    <source>
        <dbReference type="Proteomes" id="UP000029120"/>
    </source>
</evidence>
<name>A0A087GXA8_ARAAL</name>
<organism evidence="1 2">
    <name type="scientific">Arabis alpina</name>
    <name type="common">Alpine rock-cress</name>
    <dbReference type="NCBI Taxonomy" id="50452"/>
    <lineage>
        <taxon>Eukaryota</taxon>
        <taxon>Viridiplantae</taxon>
        <taxon>Streptophyta</taxon>
        <taxon>Embryophyta</taxon>
        <taxon>Tracheophyta</taxon>
        <taxon>Spermatophyta</taxon>
        <taxon>Magnoliopsida</taxon>
        <taxon>eudicotyledons</taxon>
        <taxon>Gunneridae</taxon>
        <taxon>Pentapetalae</taxon>
        <taxon>rosids</taxon>
        <taxon>malvids</taxon>
        <taxon>Brassicales</taxon>
        <taxon>Brassicaceae</taxon>
        <taxon>Arabideae</taxon>
        <taxon>Arabis</taxon>
    </lineage>
</organism>